<dbReference type="InterPro" id="IPR009003">
    <property type="entry name" value="Peptidase_S1_PA"/>
</dbReference>
<evidence type="ECO:0000256" key="1">
    <source>
        <dbReference type="SAM" id="MobiDB-lite"/>
    </source>
</evidence>
<dbReference type="GeneID" id="9665610"/>
<feature type="region of interest" description="Disordered" evidence="1">
    <location>
        <begin position="1"/>
        <end position="52"/>
    </location>
</feature>
<dbReference type="SUPFAM" id="SSF50494">
    <property type="entry name" value="Trypsin-like serine proteases"/>
    <property type="match status" value="1"/>
</dbReference>
<dbReference type="OrthoDB" id="5424209at2759"/>
<feature type="compositionally biased region" description="Low complexity" evidence="1">
    <location>
        <begin position="22"/>
        <end position="42"/>
    </location>
</feature>
<dbReference type="RefSeq" id="XP_003050166.1">
    <property type="nucleotide sequence ID" value="XM_003050120.1"/>
</dbReference>
<dbReference type="AlphaFoldDB" id="C7YUQ9"/>
<accession>C7YUQ9</accession>
<gene>
    <name evidence="2" type="ORF">NECHADRAFT_85007</name>
</gene>
<proteinExistence type="predicted"/>
<evidence type="ECO:0000313" key="3">
    <source>
        <dbReference type="Proteomes" id="UP000005206"/>
    </source>
</evidence>
<feature type="compositionally biased region" description="Polar residues" evidence="1">
    <location>
        <begin position="1"/>
        <end position="20"/>
    </location>
</feature>
<dbReference type="VEuPathDB" id="FungiDB:NECHADRAFT_85007"/>
<protein>
    <recommendedName>
        <fullName evidence="4">Peptidase S1 domain-containing protein</fullName>
    </recommendedName>
</protein>
<dbReference type="HOGENOM" id="CLU_891638_0_0_1"/>
<dbReference type="EMBL" id="GG698900">
    <property type="protein sequence ID" value="EEU44453.1"/>
    <property type="molecule type" value="Genomic_DNA"/>
</dbReference>
<organism evidence="2 3">
    <name type="scientific">Fusarium vanettenii (strain ATCC MYA-4622 / CBS 123669 / FGSC 9596 / NRRL 45880 / 77-13-4)</name>
    <name type="common">Fusarium solani subsp. pisi</name>
    <dbReference type="NCBI Taxonomy" id="660122"/>
    <lineage>
        <taxon>Eukaryota</taxon>
        <taxon>Fungi</taxon>
        <taxon>Dikarya</taxon>
        <taxon>Ascomycota</taxon>
        <taxon>Pezizomycotina</taxon>
        <taxon>Sordariomycetes</taxon>
        <taxon>Hypocreomycetidae</taxon>
        <taxon>Hypocreales</taxon>
        <taxon>Nectriaceae</taxon>
        <taxon>Fusarium</taxon>
        <taxon>Fusarium solani species complex</taxon>
        <taxon>Fusarium vanettenii</taxon>
    </lineage>
</organism>
<reference evidence="2 3" key="1">
    <citation type="journal article" date="2009" name="PLoS Genet.">
        <title>The genome of Nectria haematococca: contribution of supernumerary chromosomes to gene expansion.</title>
        <authorList>
            <person name="Coleman J.J."/>
            <person name="Rounsley S.D."/>
            <person name="Rodriguez-Carres M."/>
            <person name="Kuo A."/>
            <person name="Wasmann C.C."/>
            <person name="Grimwood J."/>
            <person name="Schmutz J."/>
            <person name="Taga M."/>
            <person name="White G.J."/>
            <person name="Zhou S."/>
            <person name="Schwartz D.C."/>
            <person name="Freitag M."/>
            <person name="Ma L.J."/>
            <person name="Danchin E.G."/>
            <person name="Henrissat B."/>
            <person name="Coutinho P.M."/>
            <person name="Nelson D.R."/>
            <person name="Straney D."/>
            <person name="Napoli C.A."/>
            <person name="Barker B.M."/>
            <person name="Gribskov M."/>
            <person name="Rep M."/>
            <person name="Kroken S."/>
            <person name="Molnar I."/>
            <person name="Rensing C."/>
            <person name="Kennell J.C."/>
            <person name="Zamora J."/>
            <person name="Farman M.L."/>
            <person name="Selker E.U."/>
            <person name="Salamov A."/>
            <person name="Shapiro H."/>
            <person name="Pangilinan J."/>
            <person name="Lindquist E."/>
            <person name="Lamers C."/>
            <person name="Grigoriev I.V."/>
            <person name="Geiser D.M."/>
            <person name="Covert S.F."/>
            <person name="Temporini E."/>
            <person name="Vanetten H.D."/>
        </authorList>
    </citation>
    <scope>NUCLEOTIDE SEQUENCE [LARGE SCALE GENOMIC DNA]</scope>
    <source>
        <strain evidence="3">ATCC MYA-4622 / CBS 123669 / FGSC 9596 / NRRL 45880 / 77-13-4</strain>
    </source>
</reference>
<dbReference type="Proteomes" id="UP000005206">
    <property type="component" value="Chromosome 9"/>
</dbReference>
<dbReference type="STRING" id="660122.C7YUQ9"/>
<dbReference type="eggNOG" id="ENOG502QR0D">
    <property type="taxonomic scope" value="Eukaryota"/>
</dbReference>
<evidence type="ECO:0000313" key="2">
    <source>
        <dbReference type="EMBL" id="EEU44453.1"/>
    </source>
</evidence>
<sequence>MEPDSSTPGRASGRSTQGFTGSLPTPSTSSSEQTRQRMQSSSGDSEPHPPSKPILVAKYRVASPILRPTPLTRGNSPLCPTELMMSFKTLITLQSLPCQVNLGASIGAARYLRTSGGSITNPSTGTLGCYIEIRQRGKTTWEKFGLTNYHVMRPCLDGIVLHTFGALLRPPHPSRLLKDMALGTSVWKVGATSGPSHGVYSEYKVKCTLKDDAHVTAIKVDGRTVTVSKYSEQFVIIGNNRPGEVEGRFCGPGDSGAVVFNAQGEAVGFLFSGQTPDQTRAGYGLVTPIEEVFADIKGCAKDQIEDIRILMA</sequence>
<dbReference type="KEGG" id="nhe:NECHADRAFT_85007"/>
<name>C7YUQ9_FUSV7</name>
<dbReference type="InParanoid" id="C7YUQ9"/>
<evidence type="ECO:0008006" key="4">
    <source>
        <dbReference type="Google" id="ProtNLM"/>
    </source>
</evidence>
<keyword evidence="3" id="KW-1185">Reference proteome</keyword>